<dbReference type="PROSITE" id="PS51257">
    <property type="entry name" value="PROKAR_LIPOPROTEIN"/>
    <property type="match status" value="1"/>
</dbReference>
<evidence type="ECO:0000313" key="9">
    <source>
        <dbReference type="EMBL" id="SMD11634.1"/>
    </source>
</evidence>
<feature type="domain" description="SusD-like N-terminal" evidence="8">
    <location>
        <begin position="43"/>
        <end position="223"/>
    </location>
</feature>
<dbReference type="AlphaFoldDB" id="A0A1W2EPK0"/>
<evidence type="ECO:0000259" key="8">
    <source>
        <dbReference type="Pfam" id="PF14322"/>
    </source>
</evidence>
<evidence type="ECO:0000256" key="4">
    <source>
        <dbReference type="ARBA" id="ARBA00023136"/>
    </source>
</evidence>
<dbReference type="Proteomes" id="UP000192678">
    <property type="component" value="Unassembled WGS sequence"/>
</dbReference>
<dbReference type="GO" id="GO:0009279">
    <property type="term" value="C:cell outer membrane"/>
    <property type="evidence" value="ECO:0007669"/>
    <property type="project" value="UniProtKB-SubCell"/>
</dbReference>
<organism evidence="9 10">
    <name type="scientific">Pedobacter nyackensis</name>
    <dbReference type="NCBI Taxonomy" id="475255"/>
    <lineage>
        <taxon>Bacteria</taxon>
        <taxon>Pseudomonadati</taxon>
        <taxon>Bacteroidota</taxon>
        <taxon>Sphingobacteriia</taxon>
        <taxon>Sphingobacteriales</taxon>
        <taxon>Sphingobacteriaceae</taxon>
        <taxon>Pedobacter</taxon>
    </lineage>
</organism>
<gene>
    <name evidence="9" type="ORF">SAMN04488101_11464</name>
</gene>
<comment type="subcellular location">
    <subcellularLocation>
        <location evidence="1">Cell outer membrane</location>
    </subcellularLocation>
</comment>
<keyword evidence="5" id="KW-0998">Cell outer membrane</keyword>
<dbReference type="Gene3D" id="1.25.40.390">
    <property type="match status" value="1"/>
</dbReference>
<dbReference type="Pfam" id="PF07980">
    <property type="entry name" value="SusD_RagB"/>
    <property type="match status" value="1"/>
</dbReference>
<proteinExistence type="inferred from homology"/>
<dbReference type="Pfam" id="PF14322">
    <property type="entry name" value="SusD-like_3"/>
    <property type="match status" value="1"/>
</dbReference>
<dbReference type="SUPFAM" id="SSF48452">
    <property type="entry name" value="TPR-like"/>
    <property type="match status" value="1"/>
</dbReference>
<dbReference type="EMBL" id="FWYB01000014">
    <property type="protein sequence ID" value="SMD11634.1"/>
    <property type="molecule type" value="Genomic_DNA"/>
</dbReference>
<accession>A0A1W2EPK0</accession>
<evidence type="ECO:0000259" key="7">
    <source>
        <dbReference type="Pfam" id="PF07980"/>
    </source>
</evidence>
<dbReference type="RefSeq" id="WP_084291356.1">
    <property type="nucleotide sequence ID" value="NZ_FWYB01000014.1"/>
</dbReference>
<keyword evidence="10" id="KW-1185">Reference proteome</keyword>
<dbReference type="InterPro" id="IPR033985">
    <property type="entry name" value="SusD-like_N"/>
</dbReference>
<evidence type="ECO:0000256" key="2">
    <source>
        <dbReference type="ARBA" id="ARBA00006275"/>
    </source>
</evidence>
<keyword evidence="3 6" id="KW-0732">Signal</keyword>
<comment type="similarity">
    <text evidence="2">Belongs to the SusD family.</text>
</comment>
<dbReference type="CDD" id="cd08977">
    <property type="entry name" value="SusD"/>
    <property type="match status" value="1"/>
</dbReference>
<reference evidence="9 10" key="1">
    <citation type="submission" date="2017-04" db="EMBL/GenBank/DDBJ databases">
        <authorList>
            <person name="Afonso C.L."/>
            <person name="Miller P.J."/>
            <person name="Scott M.A."/>
            <person name="Spackman E."/>
            <person name="Goraichik I."/>
            <person name="Dimitrov K.M."/>
            <person name="Suarez D.L."/>
            <person name="Swayne D.E."/>
        </authorList>
    </citation>
    <scope>NUCLEOTIDE SEQUENCE [LARGE SCALE GENOMIC DNA]</scope>
    <source>
        <strain evidence="9 10">DSM 19625</strain>
    </source>
</reference>
<dbReference type="InterPro" id="IPR011990">
    <property type="entry name" value="TPR-like_helical_dom_sf"/>
</dbReference>
<protein>
    <submittedName>
        <fullName evidence="9">Starch-binding associating with outer membrane</fullName>
    </submittedName>
</protein>
<keyword evidence="4" id="KW-0472">Membrane</keyword>
<dbReference type="InterPro" id="IPR012944">
    <property type="entry name" value="SusD_RagB_dom"/>
</dbReference>
<feature type="chain" id="PRO_5012258410" evidence="6">
    <location>
        <begin position="26"/>
        <end position="478"/>
    </location>
</feature>
<dbReference type="STRING" id="475255.SAMN04488101_11464"/>
<name>A0A1W2EPK0_9SPHI</name>
<evidence type="ECO:0000313" key="10">
    <source>
        <dbReference type="Proteomes" id="UP000192678"/>
    </source>
</evidence>
<dbReference type="OrthoDB" id="993981at2"/>
<evidence type="ECO:0000256" key="3">
    <source>
        <dbReference type="ARBA" id="ARBA00022729"/>
    </source>
</evidence>
<sequence length="478" mass="52798">MKNIKYKLGVLIVALMLFSASSCKKSFVDIIPQGLVPVSTYYASEIDIKNALTGAYNSLRPVYNNHWAFAELPSDNTQTVGETEAAWGEQDKLSWTPSSTNIQTAWARYYTTIAYCNLVLDHIGPVPMTEANRNSYIGQAKFLRALMYFNLVRMFGGVPLVLNEITSESQAYSYDRTPVAQVYAQIEADLIAAGSVLPASYTGVNIGRVTSIAAKALLGKVYLFQNKFPQAESKLAEIIPSAPSPLTSYDQVFGLGRDNNAEIIFSIQYLTGGFSEGNTFASGFVPQLSGTTIIGVTALSLNLGSKDLYNSFEPGDLRLNVSLGVFSSGATVYYYAKKLIYPTVPSGSEGDNDWPVLRWGDVILMYAEALNENDHIPEALIQLNKVRARAGLTPKLNLTKVDTRTAIQKDRRIELCFEGERWFDLIRWNIYVPVMQAFKTNYPPTSGAFANIVPELSLFPIPTREISLNPNLIQNPGY</sequence>
<feature type="signal peptide" evidence="6">
    <location>
        <begin position="1"/>
        <end position="25"/>
    </location>
</feature>
<evidence type="ECO:0000256" key="5">
    <source>
        <dbReference type="ARBA" id="ARBA00023237"/>
    </source>
</evidence>
<feature type="domain" description="RagB/SusD" evidence="7">
    <location>
        <begin position="331"/>
        <end position="478"/>
    </location>
</feature>
<evidence type="ECO:0000256" key="1">
    <source>
        <dbReference type="ARBA" id="ARBA00004442"/>
    </source>
</evidence>
<evidence type="ECO:0000256" key="6">
    <source>
        <dbReference type="SAM" id="SignalP"/>
    </source>
</evidence>